<dbReference type="OrthoDB" id="6882680at2"/>
<dbReference type="FunFam" id="3.40.605.10:FF:000007">
    <property type="entry name" value="NAD/NADP-dependent betaine aldehyde dehydrogenase"/>
    <property type="match status" value="1"/>
</dbReference>
<dbReference type="PROSITE" id="PS00070">
    <property type="entry name" value="ALDEHYDE_DEHYDR_CYS"/>
    <property type="match status" value="1"/>
</dbReference>
<evidence type="ECO:0000259" key="5">
    <source>
        <dbReference type="Pfam" id="PF00171"/>
    </source>
</evidence>
<dbReference type="InterPro" id="IPR029510">
    <property type="entry name" value="Ald_DH_CS_GLU"/>
</dbReference>
<keyword evidence="7" id="KW-1185">Reference proteome</keyword>
<dbReference type="InterPro" id="IPR015590">
    <property type="entry name" value="Aldehyde_DH_dom"/>
</dbReference>
<evidence type="ECO:0000256" key="2">
    <source>
        <dbReference type="ARBA" id="ARBA00023002"/>
    </source>
</evidence>
<dbReference type="GO" id="GO:0009450">
    <property type="term" value="P:gamma-aminobutyric acid catabolic process"/>
    <property type="evidence" value="ECO:0007669"/>
    <property type="project" value="TreeGrafter"/>
</dbReference>
<dbReference type="InterPro" id="IPR016162">
    <property type="entry name" value="Ald_DH_N"/>
</dbReference>
<accession>A0A0B9AE58</accession>
<dbReference type="RefSeq" id="WP_039206939.1">
    <property type="nucleotide sequence ID" value="NZ_JTJZ01000013.1"/>
</dbReference>
<feature type="active site" evidence="3">
    <location>
        <position position="229"/>
    </location>
</feature>
<dbReference type="PROSITE" id="PS00687">
    <property type="entry name" value="ALDEHYDE_DEHYDR_GLU"/>
    <property type="match status" value="1"/>
</dbReference>
<dbReference type="InterPro" id="IPR016163">
    <property type="entry name" value="Ald_DH_C"/>
</dbReference>
<dbReference type="PATRIC" id="fig|1703.6.peg.481"/>
<dbReference type="Gene3D" id="3.40.605.10">
    <property type="entry name" value="Aldehyde Dehydrogenase, Chain A, domain 1"/>
    <property type="match status" value="1"/>
</dbReference>
<name>A0A0B9AE58_BRELN</name>
<reference evidence="6 7" key="1">
    <citation type="submission" date="2014-11" db="EMBL/GenBank/DDBJ databases">
        <title>Draft Genome Sequence of Brevibacterium linens AE038-8.</title>
        <authorList>
            <person name="Maizel D."/>
            <person name="Utturkar S.M."/>
            <person name="Brown S.D."/>
            <person name="Ferrero M."/>
            <person name="Rosen B.P."/>
        </authorList>
    </citation>
    <scope>NUCLEOTIDE SEQUENCE [LARGE SCALE GENOMIC DNA]</scope>
    <source>
        <strain evidence="6 7">AE038-8</strain>
    </source>
</reference>
<evidence type="ECO:0000256" key="3">
    <source>
        <dbReference type="PROSITE-ProRule" id="PRU10007"/>
    </source>
</evidence>
<dbReference type="InterPro" id="IPR016161">
    <property type="entry name" value="Ald_DH/histidinol_DH"/>
</dbReference>
<evidence type="ECO:0000256" key="4">
    <source>
        <dbReference type="RuleBase" id="RU003345"/>
    </source>
</evidence>
<comment type="similarity">
    <text evidence="1 4">Belongs to the aldehyde dehydrogenase family.</text>
</comment>
<dbReference type="AlphaFoldDB" id="A0A0B9AE58"/>
<sequence>MNNDVYDVVDPATLDLIGQAPQHDQADVAQAAQAASKVARSWSSDRDARRALLREIARRVRAESARLGRILSLEQGKILSEATGEFLVGADLFDYYADLDWDEVSNLPERAGRSLEVHNLPVGLVGTITPWNFPISLLCVKLAPALAAGCTVVAKPSATTPLSTIALVELMNEILPSGVLCARTSHNRAVNVALASEALVRKISFTGSIEVGTSLAASALESVKRVTLELGGNDPAFVLDDADVESTAEGIVRSAFRNSGQVCMAVKQVYVPCSLKSEFVEAVVAQAKQLTLGHGIDPATTMGPVHSSKQRDFVRGLVSDAVDSGARLASGEDSLPDLPGYFMPPTVVVDAQPGMGLVDDEQFGPALPIVEYDDLDAAIDHVNASEFGLGASVWSSDARRAHETALTIDAGTVWINQHTVVELDAPFGGQKASGVGRERGPWGLDEYLETRTINSRLPLT</sequence>
<dbReference type="SUPFAM" id="SSF53720">
    <property type="entry name" value="ALDH-like"/>
    <property type="match status" value="1"/>
</dbReference>
<evidence type="ECO:0000256" key="1">
    <source>
        <dbReference type="ARBA" id="ARBA00009986"/>
    </source>
</evidence>
<evidence type="ECO:0000313" key="6">
    <source>
        <dbReference type="EMBL" id="KHS53844.1"/>
    </source>
</evidence>
<comment type="caution">
    <text evidence="6">The sequence shown here is derived from an EMBL/GenBank/DDBJ whole genome shotgun (WGS) entry which is preliminary data.</text>
</comment>
<dbReference type="InterPro" id="IPR016160">
    <property type="entry name" value="Ald_DH_CS_CYS"/>
</dbReference>
<dbReference type="EMBL" id="JTJZ01000013">
    <property type="protein sequence ID" value="KHS53844.1"/>
    <property type="molecule type" value="Genomic_DNA"/>
</dbReference>
<dbReference type="Pfam" id="PF00171">
    <property type="entry name" value="Aldedh"/>
    <property type="match status" value="1"/>
</dbReference>
<keyword evidence="2 4" id="KW-0560">Oxidoreductase</keyword>
<proteinExistence type="inferred from homology"/>
<dbReference type="Gene3D" id="3.40.309.10">
    <property type="entry name" value="Aldehyde Dehydrogenase, Chain A, domain 2"/>
    <property type="match status" value="1"/>
</dbReference>
<dbReference type="FunFam" id="3.40.309.10:FF:000009">
    <property type="entry name" value="Aldehyde dehydrogenase A"/>
    <property type="match status" value="1"/>
</dbReference>
<organism evidence="6 7">
    <name type="scientific">Brevibacterium linens</name>
    <dbReference type="NCBI Taxonomy" id="1703"/>
    <lineage>
        <taxon>Bacteria</taxon>
        <taxon>Bacillati</taxon>
        <taxon>Actinomycetota</taxon>
        <taxon>Actinomycetes</taxon>
        <taxon>Micrococcales</taxon>
        <taxon>Brevibacteriaceae</taxon>
        <taxon>Brevibacterium</taxon>
    </lineage>
</organism>
<protein>
    <submittedName>
        <fullName evidence="6">Aldehyde Dehydrogenase</fullName>
    </submittedName>
</protein>
<dbReference type="PANTHER" id="PTHR43353:SF5">
    <property type="entry name" value="SUCCINATE-SEMIALDEHYDE DEHYDROGENASE, MITOCHONDRIAL"/>
    <property type="match status" value="1"/>
</dbReference>
<feature type="domain" description="Aldehyde dehydrogenase" evidence="5">
    <location>
        <begin position="5"/>
        <end position="453"/>
    </location>
</feature>
<dbReference type="GO" id="GO:0004777">
    <property type="term" value="F:succinate-semialdehyde dehydrogenase (NAD+) activity"/>
    <property type="evidence" value="ECO:0007669"/>
    <property type="project" value="TreeGrafter"/>
</dbReference>
<dbReference type="PANTHER" id="PTHR43353">
    <property type="entry name" value="SUCCINATE-SEMIALDEHYDE DEHYDROGENASE, MITOCHONDRIAL"/>
    <property type="match status" value="1"/>
</dbReference>
<dbReference type="Proteomes" id="UP000031488">
    <property type="component" value="Unassembled WGS sequence"/>
</dbReference>
<gene>
    <name evidence="6" type="ORF">AE0388_0599</name>
</gene>
<dbReference type="InterPro" id="IPR050740">
    <property type="entry name" value="Aldehyde_DH_Superfamily"/>
</dbReference>
<evidence type="ECO:0000313" key="7">
    <source>
        <dbReference type="Proteomes" id="UP000031488"/>
    </source>
</evidence>